<dbReference type="Gene3D" id="3.40.50.1110">
    <property type="entry name" value="SGNH hydrolase"/>
    <property type="match status" value="1"/>
</dbReference>
<dbReference type="PANTHER" id="PTHR30383:SF5">
    <property type="entry name" value="SGNH HYDROLASE-TYPE ESTERASE DOMAIN-CONTAINING PROTEIN"/>
    <property type="match status" value="1"/>
</dbReference>
<dbReference type="PROSITE" id="PS51257">
    <property type="entry name" value="PROKAR_LIPOPROTEIN"/>
    <property type="match status" value="1"/>
</dbReference>
<accession>A0AAE3HJY3</accession>
<organism evidence="2 3">
    <name type="scientific">Methylohalomonas lacus</name>
    <dbReference type="NCBI Taxonomy" id="398773"/>
    <lineage>
        <taxon>Bacteria</taxon>
        <taxon>Pseudomonadati</taxon>
        <taxon>Pseudomonadota</taxon>
        <taxon>Gammaproteobacteria</taxon>
        <taxon>Methylohalomonadales</taxon>
        <taxon>Methylohalomonadaceae</taxon>
        <taxon>Methylohalomonas</taxon>
    </lineage>
</organism>
<dbReference type="SUPFAM" id="SSF52266">
    <property type="entry name" value="SGNH hydrolase"/>
    <property type="match status" value="1"/>
</dbReference>
<evidence type="ECO:0000259" key="1">
    <source>
        <dbReference type="Pfam" id="PF13472"/>
    </source>
</evidence>
<dbReference type="GO" id="GO:0004622">
    <property type="term" value="F:phosphatidylcholine lysophospholipase activity"/>
    <property type="evidence" value="ECO:0007669"/>
    <property type="project" value="TreeGrafter"/>
</dbReference>
<evidence type="ECO:0000313" key="3">
    <source>
        <dbReference type="Proteomes" id="UP001204445"/>
    </source>
</evidence>
<evidence type="ECO:0000313" key="2">
    <source>
        <dbReference type="EMBL" id="MCS3902506.1"/>
    </source>
</evidence>
<gene>
    <name evidence="2" type="ORF">J2T55_000510</name>
</gene>
<feature type="domain" description="SGNH hydrolase-type esterase" evidence="1">
    <location>
        <begin position="46"/>
        <end position="197"/>
    </location>
</feature>
<protein>
    <submittedName>
        <fullName evidence="2">Lysophospholipase L1-like esterase</fullName>
    </submittedName>
</protein>
<dbReference type="Pfam" id="PF13472">
    <property type="entry name" value="Lipase_GDSL_2"/>
    <property type="match status" value="1"/>
</dbReference>
<reference evidence="2" key="1">
    <citation type="submission" date="2022-08" db="EMBL/GenBank/DDBJ databases">
        <title>Genomic Encyclopedia of Type Strains, Phase III (KMG-III): the genomes of soil and plant-associated and newly described type strains.</title>
        <authorList>
            <person name="Whitman W."/>
        </authorList>
    </citation>
    <scope>NUCLEOTIDE SEQUENCE</scope>
    <source>
        <strain evidence="2">HMT 1</strain>
    </source>
</reference>
<dbReference type="Proteomes" id="UP001204445">
    <property type="component" value="Unassembled WGS sequence"/>
</dbReference>
<keyword evidence="3" id="KW-1185">Reference proteome</keyword>
<dbReference type="AlphaFoldDB" id="A0AAE3HJY3"/>
<sequence length="212" mass="22360">MIGFTRLTKTLSAATPGICLLFLLLTGCSESTPGLQKLGSDAVILAFGDSLTHGTGTEEQYSYPARLAEQTGLTVINAGVPGELSAAGRDRLPGLLERHRPDLLILCHGGNDILRQRDPEAAADNLRAMIAMAHERGIEVLLIAVPKPALLPRTAAFYADVASSTGVPLVRDALADILSRSSLKADAVHPNRDGYARLSDAITDKLQQAGAL</sequence>
<proteinExistence type="predicted"/>
<name>A0AAE3HJY3_9GAMM</name>
<comment type="caution">
    <text evidence="2">The sequence shown here is derived from an EMBL/GenBank/DDBJ whole genome shotgun (WGS) entry which is preliminary data.</text>
</comment>
<dbReference type="InterPro" id="IPR036514">
    <property type="entry name" value="SGNH_hydro_sf"/>
</dbReference>
<dbReference type="EMBL" id="JANUCT010000003">
    <property type="protein sequence ID" value="MCS3902506.1"/>
    <property type="molecule type" value="Genomic_DNA"/>
</dbReference>
<dbReference type="RefSeq" id="WP_259054047.1">
    <property type="nucleotide sequence ID" value="NZ_JANUCT010000003.1"/>
</dbReference>
<dbReference type="PANTHER" id="PTHR30383">
    <property type="entry name" value="THIOESTERASE 1/PROTEASE 1/LYSOPHOSPHOLIPASE L1"/>
    <property type="match status" value="1"/>
</dbReference>
<dbReference type="InterPro" id="IPR051532">
    <property type="entry name" value="Ester_Hydrolysis_Enzymes"/>
</dbReference>
<dbReference type="InterPro" id="IPR013830">
    <property type="entry name" value="SGNH_hydro"/>
</dbReference>
<dbReference type="CDD" id="cd01822">
    <property type="entry name" value="Lysophospholipase_L1_like"/>
    <property type="match status" value="1"/>
</dbReference>